<name>A0AAV5KJW6_9ROSI</name>
<evidence type="ECO:0000313" key="3">
    <source>
        <dbReference type="Proteomes" id="UP001054252"/>
    </source>
</evidence>
<keyword evidence="1" id="KW-1133">Transmembrane helix</keyword>
<evidence type="ECO:0000256" key="1">
    <source>
        <dbReference type="SAM" id="Phobius"/>
    </source>
</evidence>
<protein>
    <recommendedName>
        <fullName evidence="4">Photosystem II protein K</fullName>
    </recommendedName>
</protein>
<keyword evidence="1" id="KW-0812">Transmembrane</keyword>
<evidence type="ECO:0008006" key="4">
    <source>
        <dbReference type="Google" id="ProtNLM"/>
    </source>
</evidence>
<accession>A0AAV5KJW6</accession>
<gene>
    <name evidence="2" type="ORF">SLEP1_g34400</name>
</gene>
<dbReference type="Proteomes" id="UP001054252">
    <property type="component" value="Unassembled WGS sequence"/>
</dbReference>
<dbReference type="EMBL" id="BPVZ01000067">
    <property type="protein sequence ID" value="GKV24845.1"/>
    <property type="molecule type" value="Genomic_DNA"/>
</dbReference>
<feature type="transmembrane region" description="Helical" evidence="1">
    <location>
        <begin position="6"/>
        <end position="24"/>
    </location>
</feature>
<comment type="caution">
    <text evidence="2">The sequence shown here is derived from an EMBL/GenBank/DDBJ whole genome shotgun (WGS) entry which is preliminary data.</text>
</comment>
<reference evidence="2 3" key="1">
    <citation type="journal article" date="2021" name="Commun. Biol.">
        <title>The genome of Shorea leprosula (Dipterocarpaceae) highlights the ecological relevance of drought in aseasonal tropical rainforests.</title>
        <authorList>
            <person name="Ng K.K.S."/>
            <person name="Kobayashi M.J."/>
            <person name="Fawcett J.A."/>
            <person name="Hatakeyama M."/>
            <person name="Paape T."/>
            <person name="Ng C.H."/>
            <person name="Ang C.C."/>
            <person name="Tnah L.H."/>
            <person name="Lee C.T."/>
            <person name="Nishiyama T."/>
            <person name="Sese J."/>
            <person name="O'Brien M.J."/>
            <person name="Copetti D."/>
            <person name="Mohd Noor M.I."/>
            <person name="Ong R.C."/>
            <person name="Putra M."/>
            <person name="Sireger I.Z."/>
            <person name="Indrioko S."/>
            <person name="Kosugi Y."/>
            <person name="Izuno A."/>
            <person name="Isagi Y."/>
            <person name="Lee S.L."/>
            <person name="Shimizu K.K."/>
        </authorList>
    </citation>
    <scope>NUCLEOTIDE SEQUENCE [LARGE SCALE GENOMIC DNA]</scope>
    <source>
        <strain evidence="2">214</strain>
    </source>
</reference>
<evidence type="ECO:0000313" key="2">
    <source>
        <dbReference type="EMBL" id="GKV24845.1"/>
    </source>
</evidence>
<organism evidence="2 3">
    <name type="scientific">Rubroshorea leprosula</name>
    <dbReference type="NCBI Taxonomy" id="152421"/>
    <lineage>
        <taxon>Eukaryota</taxon>
        <taxon>Viridiplantae</taxon>
        <taxon>Streptophyta</taxon>
        <taxon>Embryophyta</taxon>
        <taxon>Tracheophyta</taxon>
        <taxon>Spermatophyta</taxon>
        <taxon>Magnoliopsida</taxon>
        <taxon>eudicotyledons</taxon>
        <taxon>Gunneridae</taxon>
        <taxon>Pentapetalae</taxon>
        <taxon>rosids</taxon>
        <taxon>malvids</taxon>
        <taxon>Malvales</taxon>
        <taxon>Dipterocarpaceae</taxon>
        <taxon>Rubroshorea</taxon>
    </lineage>
</organism>
<sequence length="33" mass="3841">MQADFFTPNIICLFFLPFGLRFAFKSRKPAVCN</sequence>
<proteinExistence type="predicted"/>
<dbReference type="AlphaFoldDB" id="A0AAV5KJW6"/>
<keyword evidence="3" id="KW-1185">Reference proteome</keyword>
<keyword evidence="1" id="KW-0472">Membrane</keyword>